<dbReference type="Proteomes" id="UP001058974">
    <property type="component" value="Chromosome 1"/>
</dbReference>
<organism evidence="1 2">
    <name type="scientific">Pisum sativum</name>
    <name type="common">Garden pea</name>
    <name type="synonym">Lathyrus oleraceus</name>
    <dbReference type="NCBI Taxonomy" id="3888"/>
    <lineage>
        <taxon>Eukaryota</taxon>
        <taxon>Viridiplantae</taxon>
        <taxon>Streptophyta</taxon>
        <taxon>Embryophyta</taxon>
        <taxon>Tracheophyta</taxon>
        <taxon>Spermatophyta</taxon>
        <taxon>Magnoliopsida</taxon>
        <taxon>eudicotyledons</taxon>
        <taxon>Gunneridae</taxon>
        <taxon>Pentapetalae</taxon>
        <taxon>rosids</taxon>
        <taxon>fabids</taxon>
        <taxon>Fabales</taxon>
        <taxon>Fabaceae</taxon>
        <taxon>Papilionoideae</taxon>
        <taxon>50 kb inversion clade</taxon>
        <taxon>NPAAA clade</taxon>
        <taxon>Hologalegina</taxon>
        <taxon>IRL clade</taxon>
        <taxon>Fabeae</taxon>
        <taxon>Lathyrus</taxon>
    </lineage>
</organism>
<evidence type="ECO:0000313" key="1">
    <source>
        <dbReference type="EMBL" id="KAI5448190.1"/>
    </source>
</evidence>
<name>A0A9D5BR59_PEA</name>
<proteinExistence type="predicted"/>
<dbReference type="Gramene" id="Psat1g210120.1">
    <property type="protein sequence ID" value="Psat1g210120.1.cds1"/>
    <property type="gene ID" value="Psat1g210120"/>
</dbReference>
<dbReference type="PANTHER" id="PTHR33237">
    <property type="entry name" value="F2P16.13 PROTEIN-RELATED"/>
    <property type="match status" value="1"/>
</dbReference>
<comment type="caution">
    <text evidence="1">The sequence shown here is derived from an EMBL/GenBank/DDBJ whole genome shotgun (WGS) entry which is preliminary data.</text>
</comment>
<sequence length="131" mass="14969">MKVTSPESPKRPTDGSVCLTLSEILSLLTKQVIRIKGKAKATMVKDGEWRIYLKAPKSVLLKFGKKKTTKKKQPEEEECRAIWQKEILMGGKCEPLYFSGVIYYDINGKQMPEFPLRSSRASLSPDYITRR</sequence>
<keyword evidence="2" id="KW-1185">Reference proteome</keyword>
<dbReference type="Gramene" id="Psat01G0556500-T1">
    <property type="protein sequence ID" value="KAI5448190.1"/>
    <property type="gene ID" value="KIW84_015565"/>
</dbReference>
<reference evidence="1 2" key="1">
    <citation type="journal article" date="2022" name="Nat. Genet.">
        <title>Improved pea reference genome and pan-genome highlight genomic features and evolutionary characteristics.</title>
        <authorList>
            <person name="Yang T."/>
            <person name="Liu R."/>
            <person name="Luo Y."/>
            <person name="Hu S."/>
            <person name="Wang D."/>
            <person name="Wang C."/>
            <person name="Pandey M.K."/>
            <person name="Ge S."/>
            <person name="Xu Q."/>
            <person name="Li N."/>
            <person name="Li G."/>
            <person name="Huang Y."/>
            <person name="Saxena R.K."/>
            <person name="Ji Y."/>
            <person name="Li M."/>
            <person name="Yan X."/>
            <person name="He Y."/>
            <person name="Liu Y."/>
            <person name="Wang X."/>
            <person name="Xiang C."/>
            <person name="Varshney R.K."/>
            <person name="Ding H."/>
            <person name="Gao S."/>
            <person name="Zong X."/>
        </authorList>
    </citation>
    <scope>NUCLEOTIDE SEQUENCE [LARGE SCALE GENOMIC DNA]</scope>
    <source>
        <strain evidence="1 2">cv. Zhongwan 6</strain>
    </source>
</reference>
<accession>A0A9D5BR59</accession>
<protein>
    <submittedName>
        <fullName evidence="1">Uncharacterized protein</fullName>
    </submittedName>
</protein>
<dbReference type="PANTHER" id="PTHR33237:SF35">
    <property type="entry name" value="PROTEIN, PUTATIVE-RELATED"/>
    <property type="match status" value="1"/>
</dbReference>
<dbReference type="AlphaFoldDB" id="A0A9D5BR59"/>
<dbReference type="EMBL" id="JAMSHJ010000001">
    <property type="protein sequence ID" value="KAI5448190.1"/>
    <property type="molecule type" value="Genomic_DNA"/>
</dbReference>
<evidence type="ECO:0000313" key="2">
    <source>
        <dbReference type="Proteomes" id="UP001058974"/>
    </source>
</evidence>
<gene>
    <name evidence="1" type="ORF">KIW84_015565</name>
</gene>